<reference evidence="4 5" key="1">
    <citation type="submission" date="2022-11" db="UniProtKB">
        <authorList>
            <consortium name="WormBaseParasite"/>
        </authorList>
    </citation>
    <scope>IDENTIFICATION</scope>
</reference>
<feature type="transmembrane region" description="Helical" evidence="2">
    <location>
        <begin position="51"/>
        <end position="74"/>
    </location>
</feature>
<accession>A0A915AEZ0</accession>
<dbReference type="GO" id="GO:0005891">
    <property type="term" value="C:voltage-gated calcium channel complex"/>
    <property type="evidence" value="ECO:0007669"/>
    <property type="project" value="TreeGrafter"/>
</dbReference>
<dbReference type="PANTHER" id="PTHR10166:SF66">
    <property type="entry name" value="VWFA AND CACHE DOMAIN-CONTAINING PROTEIN CG16868"/>
    <property type="match status" value="1"/>
</dbReference>
<feature type="transmembrane region" description="Helical" evidence="2">
    <location>
        <begin position="20"/>
        <end position="39"/>
    </location>
</feature>
<evidence type="ECO:0000256" key="1">
    <source>
        <dbReference type="SAM" id="MobiDB-lite"/>
    </source>
</evidence>
<keyword evidence="2" id="KW-1133">Transmembrane helix</keyword>
<keyword evidence="3" id="KW-1185">Reference proteome</keyword>
<dbReference type="Proteomes" id="UP000887569">
    <property type="component" value="Unplaced"/>
</dbReference>
<feature type="transmembrane region" description="Helical" evidence="2">
    <location>
        <begin position="1180"/>
        <end position="1201"/>
    </location>
</feature>
<evidence type="ECO:0000313" key="4">
    <source>
        <dbReference type="WBParaSite" id="PgR007_g024_t01"/>
    </source>
</evidence>
<dbReference type="GO" id="GO:0005245">
    <property type="term" value="F:voltage-gated calcium channel activity"/>
    <property type="evidence" value="ECO:0007669"/>
    <property type="project" value="TreeGrafter"/>
</dbReference>
<dbReference type="InterPro" id="IPR051173">
    <property type="entry name" value="Ca_channel_alpha-2/delta"/>
</dbReference>
<protein>
    <submittedName>
        <fullName evidence="4 5">VWFA domain-containing protein</fullName>
    </submittedName>
</protein>
<keyword evidence="2" id="KW-0472">Membrane</keyword>
<dbReference type="PANTHER" id="PTHR10166">
    <property type="entry name" value="VOLTAGE-DEPENDENT CALCIUM CHANNEL SUBUNIT ALPHA-2/DELTA-RELATED"/>
    <property type="match status" value="1"/>
</dbReference>
<dbReference type="WBParaSite" id="PgR007_g024_t03">
    <property type="protein sequence ID" value="PgR007_g024_t03"/>
    <property type="gene ID" value="PgR007_g024"/>
</dbReference>
<keyword evidence="2" id="KW-0812">Transmembrane</keyword>
<name>A0A915AEZ0_PARUN</name>
<feature type="region of interest" description="Disordered" evidence="1">
    <location>
        <begin position="1261"/>
        <end position="1301"/>
    </location>
</feature>
<proteinExistence type="predicted"/>
<dbReference type="WBParaSite" id="PgR007_g024_t01">
    <property type="protein sequence ID" value="PgR007_g024_t01"/>
    <property type="gene ID" value="PgR007_g024"/>
</dbReference>
<evidence type="ECO:0000256" key="2">
    <source>
        <dbReference type="SAM" id="Phobius"/>
    </source>
</evidence>
<evidence type="ECO:0000313" key="3">
    <source>
        <dbReference type="Proteomes" id="UP000887569"/>
    </source>
</evidence>
<dbReference type="Gene3D" id="3.30.450.20">
    <property type="entry name" value="PAS domain"/>
    <property type="match status" value="1"/>
</dbReference>
<sequence>MSAYTVLIVAFGNVTFWQRLQFHAVELAANVTVFLHLFYSRRPPQVPACTAMYSVFTWFMLFLFAGRSCSIYLATENVVRENYMTLAAHLTADQLQKALRAQVNELLGVPVMQSIIDGLSFKQTTLNVSLVHEVARRLDGALFKYATLLNKTRDYVAANHRREAANFRAYRSMVECSRISPTLLCYEEQFGTRVNLSSACSVVSRHAVNVLYYPDKNLINVLQSNARDGGIRWQYMIGVQGAHVEYPAHIFPEQKRRHWTPYLSAALPYKRRILILLDLGTIQNDVQLTSLKNVAKILLDGAAPGDRFMVMVATGSTVNKACTQKNFVDSTSDQLALLVTFVDDLELSLGKGYSHTRAVQSAYKLFAEEEGISRLHRANDVYYNVLHYVSRGVMSELSEAASVLGAVAEIIMQSNVRIKINTLALVYGEKAPMWSTEFLRNIAEQNFSKYRQSFREEVKVALGTARLSAPKGKMVIINDSEHSSLTLPRMFELLWDEHDMHKRAVGDVLWSYPFRESQSTLLSISTTVYKEQNLTSVVGMDLNLDVIADVVKYTDLILMAPPKARLRMMVCDLQGRVIVDSKLRNSQPWPLHIADLESWSSADRWLSEHFSSRDLNEGTFELQRKSANTSIKLKYSWKRLNSAPLVVVLALRELGVETKLSLLEKNTRQQYGLDNVAYHRLDIQRDSYLPYCTHSGSLSSMKLGGVYLSPSCFTASSIQRPPSPQWIANYWVYLGDPFGLIRNTGIRSGVREHVGALSGIVSYWRDKAAPLSKEHVVRRYVATSRGVMITYPATVIRDNYDPDLHPWYTRAMKFPGRIVFTGPILYDEVGQIITISTAIFEGQAGSMHNPKEDQVFAVIAMDVPVGFLARLLRTTLSICKESRRCVLFDDLGYLVTRGTETGIRKKDSRATTRSPGADAVEKFHMSHLEPQLATHLIMNPQLVAKKQCIQWATRTVERFFQFNVSFSDAVTVSCDENGYATHMKPKSLRAEVILVPQSNVFLALINESCSPVHPIQAFCPCSVSDRRCLLCSRFDDAECECPCQCPIDLDKQCSSQSSNSSENTPASLLLATSADQGSSPPIEQCSGSVRTVPFTARLSQKTTLPKCVDIRCEDSETMESCLGVIGCQWCTTDEDGSSPLQSAYCSPVDQCYSGIKGRRIRSFLDNSSQLTSQWSKATPVGPVAAGIMSVFLIMVIAVYCYRSQVNRLVDTRSLTDSFGAPLCARSADDEDFQFDHDGSASSDDKTMTLIQLASFERASNPPATVRPQYRMSPRTESSDHGYSTMTDRMAGEESECAASSVNVSRQTGRTLLTTIYANEDGCSSVVTTEADVHQIPAGLLLAS</sequence>
<organism evidence="3 5">
    <name type="scientific">Parascaris univalens</name>
    <name type="common">Nematode worm</name>
    <dbReference type="NCBI Taxonomy" id="6257"/>
    <lineage>
        <taxon>Eukaryota</taxon>
        <taxon>Metazoa</taxon>
        <taxon>Ecdysozoa</taxon>
        <taxon>Nematoda</taxon>
        <taxon>Chromadorea</taxon>
        <taxon>Rhabditida</taxon>
        <taxon>Spirurina</taxon>
        <taxon>Ascaridomorpha</taxon>
        <taxon>Ascaridoidea</taxon>
        <taxon>Ascarididae</taxon>
        <taxon>Parascaris</taxon>
    </lineage>
</organism>
<evidence type="ECO:0000313" key="5">
    <source>
        <dbReference type="WBParaSite" id="PgR007_g024_t03"/>
    </source>
</evidence>